<proteinExistence type="predicted"/>
<sequence>MKGNLYKTTEQLVQMVNSSNEKNNPHFDYYKKILKSCNDDISFNQMLSSINFKGVQPLPKNKSMFRFIVKCSNYNLNQSGNASNNVIIGPVNPNSPLDPSDMYSLSIPMSHYHLSKNNYVQDNFIYRISNKENGAIAKFIERIRFVDNRIQMLICDYIKRVDSSSPISNLLFKNNVTSNSNWTYTGIINKIKDDEYINFRYFKDFSSKDTNHKDSKLGTHIYNGNERFIELEELLSRDTFCYVHGLIYPLIKVIYVLVNERTVNGMPLVNFTCKAYFVDILCIKNTVNCSAKRNQN</sequence>
<accession>A0A1Y2A2E4</accession>
<evidence type="ECO:0000313" key="2">
    <source>
        <dbReference type="Proteomes" id="UP000193920"/>
    </source>
</evidence>
<dbReference type="Proteomes" id="UP000193920">
    <property type="component" value="Unassembled WGS sequence"/>
</dbReference>
<reference evidence="1 2" key="1">
    <citation type="submission" date="2016-08" db="EMBL/GenBank/DDBJ databases">
        <title>A Parts List for Fungal Cellulosomes Revealed by Comparative Genomics.</title>
        <authorList>
            <consortium name="DOE Joint Genome Institute"/>
            <person name="Haitjema C.H."/>
            <person name="Gilmore S.P."/>
            <person name="Henske J.K."/>
            <person name="Solomon K.V."/>
            <person name="De Groot R."/>
            <person name="Kuo A."/>
            <person name="Mondo S.J."/>
            <person name="Salamov A.A."/>
            <person name="Labutti K."/>
            <person name="Zhao Z."/>
            <person name="Chiniquy J."/>
            <person name="Barry K."/>
            <person name="Brewer H.M."/>
            <person name="Purvine S.O."/>
            <person name="Wright A.T."/>
            <person name="Boxma B."/>
            <person name="Van Alen T."/>
            <person name="Hackstein J.H."/>
            <person name="Baker S.E."/>
            <person name="Grigoriev I.V."/>
            <person name="O'Malley M.A."/>
        </authorList>
    </citation>
    <scope>NUCLEOTIDE SEQUENCE [LARGE SCALE GENOMIC DNA]</scope>
    <source>
        <strain evidence="1 2">G1</strain>
    </source>
</reference>
<dbReference type="EMBL" id="MCOG01000331">
    <property type="protein sequence ID" value="ORY16689.1"/>
    <property type="molecule type" value="Genomic_DNA"/>
</dbReference>
<name>A0A1Y2A2E4_9FUNG</name>
<dbReference type="AlphaFoldDB" id="A0A1Y2A2E4"/>
<keyword evidence="2" id="KW-1185">Reference proteome</keyword>
<evidence type="ECO:0000313" key="1">
    <source>
        <dbReference type="EMBL" id="ORY16689.1"/>
    </source>
</evidence>
<gene>
    <name evidence="1" type="ORF">LY90DRAFT_173787</name>
</gene>
<comment type="caution">
    <text evidence="1">The sequence shown here is derived from an EMBL/GenBank/DDBJ whole genome shotgun (WGS) entry which is preliminary data.</text>
</comment>
<protein>
    <submittedName>
        <fullName evidence="1">Uncharacterized protein</fullName>
    </submittedName>
</protein>
<organism evidence="1 2">
    <name type="scientific">Neocallimastix californiae</name>
    <dbReference type="NCBI Taxonomy" id="1754190"/>
    <lineage>
        <taxon>Eukaryota</taxon>
        <taxon>Fungi</taxon>
        <taxon>Fungi incertae sedis</taxon>
        <taxon>Chytridiomycota</taxon>
        <taxon>Chytridiomycota incertae sedis</taxon>
        <taxon>Neocallimastigomycetes</taxon>
        <taxon>Neocallimastigales</taxon>
        <taxon>Neocallimastigaceae</taxon>
        <taxon>Neocallimastix</taxon>
    </lineage>
</organism>